<feature type="compositionally biased region" description="Polar residues" evidence="1">
    <location>
        <begin position="109"/>
        <end position="118"/>
    </location>
</feature>
<protein>
    <submittedName>
        <fullName evidence="2">Uncharacterized protein</fullName>
    </submittedName>
</protein>
<dbReference type="AlphaFoldDB" id="A0AAD5WT72"/>
<dbReference type="Proteomes" id="UP001201980">
    <property type="component" value="Unassembled WGS sequence"/>
</dbReference>
<evidence type="ECO:0000256" key="1">
    <source>
        <dbReference type="SAM" id="MobiDB-lite"/>
    </source>
</evidence>
<gene>
    <name evidence="2" type="ORF">MKZ38_010036</name>
</gene>
<organism evidence="2 3">
    <name type="scientific">Zalerion maritima</name>
    <dbReference type="NCBI Taxonomy" id="339359"/>
    <lineage>
        <taxon>Eukaryota</taxon>
        <taxon>Fungi</taxon>
        <taxon>Dikarya</taxon>
        <taxon>Ascomycota</taxon>
        <taxon>Pezizomycotina</taxon>
        <taxon>Sordariomycetes</taxon>
        <taxon>Lulworthiomycetidae</taxon>
        <taxon>Lulworthiales</taxon>
        <taxon>Lulworthiaceae</taxon>
        <taxon>Zalerion</taxon>
    </lineage>
</organism>
<feature type="region of interest" description="Disordered" evidence="1">
    <location>
        <begin position="28"/>
        <end position="144"/>
    </location>
</feature>
<dbReference type="EMBL" id="JAKWBI020000083">
    <property type="protein sequence ID" value="KAJ2903371.1"/>
    <property type="molecule type" value="Genomic_DNA"/>
</dbReference>
<feature type="region of interest" description="Disordered" evidence="1">
    <location>
        <begin position="257"/>
        <end position="289"/>
    </location>
</feature>
<name>A0AAD5WT72_9PEZI</name>
<reference evidence="2" key="1">
    <citation type="submission" date="2022-07" db="EMBL/GenBank/DDBJ databases">
        <title>Draft genome sequence of Zalerion maritima ATCC 34329, a (micro)plastics degrading marine fungus.</title>
        <authorList>
            <person name="Paco A."/>
            <person name="Goncalves M.F.M."/>
            <person name="Rocha-Santos T.A.P."/>
            <person name="Alves A."/>
        </authorList>
    </citation>
    <scope>NUCLEOTIDE SEQUENCE</scope>
    <source>
        <strain evidence="2">ATCC 34329</strain>
    </source>
</reference>
<feature type="compositionally biased region" description="Basic residues" evidence="1">
    <location>
        <begin position="275"/>
        <end position="289"/>
    </location>
</feature>
<sequence length="289" mass="32267">MTTVDIDVAVPRTTFPQRYDRITAQDFETASIRSTAPSYISEAPSYHSENAPNEPAPPYSPRENSGNPTATRRSNPAAQRPSRTSGPAFIPPPSGLTITRSVDTRRQRGTSNSTAPSDSTRDRSNDGSPSPTGLPPIRPIRAPVNGSVPNLAEFRIPTITANPSARHYVRVAQRRAQAAAAAADAGFAVRMLLDRVEEEESRRFRPLEDPHLVGEDEARRARERRVAREEGIQDSRALEREGRRWDWFLGQVREWDDRDRRSNSPAGPMDDGSVRAKRHRDRLGIFGRR</sequence>
<feature type="compositionally biased region" description="Polar residues" evidence="1">
    <location>
        <begin position="62"/>
        <end position="85"/>
    </location>
</feature>
<comment type="caution">
    <text evidence="2">The sequence shown here is derived from an EMBL/GenBank/DDBJ whole genome shotgun (WGS) entry which is preliminary data.</text>
</comment>
<accession>A0AAD5WT72</accession>
<evidence type="ECO:0000313" key="2">
    <source>
        <dbReference type="EMBL" id="KAJ2903371.1"/>
    </source>
</evidence>
<evidence type="ECO:0000313" key="3">
    <source>
        <dbReference type="Proteomes" id="UP001201980"/>
    </source>
</evidence>
<keyword evidence="3" id="KW-1185">Reference proteome</keyword>
<proteinExistence type="predicted"/>
<feature type="compositionally biased region" description="Polar residues" evidence="1">
    <location>
        <begin position="28"/>
        <end position="38"/>
    </location>
</feature>